<evidence type="ECO:0000256" key="1">
    <source>
        <dbReference type="SAM" id="MobiDB-lite"/>
    </source>
</evidence>
<dbReference type="EMBL" id="JBBPBN010000011">
    <property type="protein sequence ID" value="KAK9029546.1"/>
    <property type="molecule type" value="Genomic_DNA"/>
</dbReference>
<gene>
    <name evidence="2" type="ORF">V6N11_026659</name>
</gene>
<protein>
    <recommendedName>
        <fullName evidence="4">BHLH domain-containing protein</fullName>
    </recommendedName>
</protein>
<reference evidence="2 3" key="1">
    <citation type="journal article" date="2024" name="G3 (Bethesda)">
        <title>Genome assembly of Hibiscus sabdariffa L. provides insights into metabolisms of medicinal natural products.</title>
        <authorList>
            <person name="Kim T."/>
        </authorList>
    </citation>
    <scope>NUCLEOTIDE SEQUENCE [LARGE SCALE GENOMIC DNA]</scope>
    <source>
        <strain evidence="2">TK-2024</strain>
        <tissue evidence="2">Old leaves</tissue>
    </source>
</reference>
<sequence length="98" mass="11181">MTREMSASEERGQGIGKSAKMRSAKRCPRLRRKVLVMRRRESPVTTSTGRQLRRLQRMLPTAGSETNADTLFRRTADYIFLLQAKLSLLHTLSALYGL</sequence>
<keyword evidence="3" id="KW-1185">Reference proteome</keyword>
<feature type="compositionally biased region" description="Basic and acidic residues" evidence="1">
    <location>
        <begin position="1"/>
        <end position="12"/>
    </location>
</feature>
<evidence type="ECO:0000313" key="2">
    <source>
        <dbReference type="EMBL" id="KAK9029546.1"/>
    </source>
</evidence>
<comment type="caution">
    <text evidence="2">The sequence shown here is derived from an EMBL/GenBank/DDBJ whole genome shotgun (WGS) entry which is preliminary data.</text>
</comment>
<organism evidence="2 3">
    <name type="scientific">Hibiscus sabdariffa</name>
    <name type="common">roselle</name>
    <dbReference type="NCBI Taxonomy" id="183260"/>
    <lineage>
        <taxon>Eukaryota</taxon>
        <taxon>Viridiplantae</taxon>
        <taxon>Streptophyta</taxon>
        <taxon>Embryophyta</taxon>
        <taxon>Tracheophyta</taxon>
        <taxon>Spermatophyta</taxon>
        <taxon>Magnoliopsida</taxon>
        <taxon>eudicotyledons</taxon>
        <taxon>Gunneridae</taxon>
        <taxon>Pentapetalae</taxon>
        <taxon>rosids</taxon>
        <taxon>malvids</taxon>
        <taxon>Malvales</taxon>
        <taxon>Malvaceae</taxon>
        <taxon>Malvoideae</taxon>
        <taxon>Hibiscus</taxon>
    </lineage>
</organism>
<dbReference type="Proteomes" id="UP001396334">
    <property type="component" value="Unassembled WGS sequence"/>
</dbReference>
<name>A0ABR2SWB0_9ROSI</name>
<feature type="region of interest" description="Disordered" evidence="1">
    <location>
        <begin position="1"/>
        <end position="26"/>
    </location>
</feature>
<evidence type="ECO:0000313" key="3">
    <source>
        <dbReference type="Proteomes" id="UP001396334"/>
    </source>
</evidence>
<evidence type="ECO:0008006" key="4">
    <source>
        <dbReference type="Google" id="ProtNLM"/>
    </source>
</evidence>
<proteinExistence type="predicted"/>
<accession>A0ABR2SWB0</accession>